<keyword evidence="2" id="KW-1185">Reference proteome</keyword>
<protein>
    <submittedName>
        <fullName evidence="1">Uncharacterized protein</fullName>
    </submittedName>
</protein>
<name>A0A2K9VAV0_9CAUD</name>
<proteinExistence type="predicted"/>
<evidence type="ECO:0000313" key="1">
    <source>
        <dbReference type="EMBL" id="AUV59338.1"/>
    </source>
</evidence>
<organism evidence="1 2">
    <name type="scientific">Citrobacter phage vB_CroP_CrRp3</name>
    <dbReference type="NCBI Taxonomy" id="2079275"/>
    <lineage>
        <taxon>Viruses</taxon>
        <taxon>Duplodnaviria</taxon>
        <taxon>Heunggongvirae</taxon>
        <taxon>Uroviricota</taxon>
        <taxon>Caudoviricetes</taxon>
        <taxon>Autographivirales</taxon>
        <taxon>Autosignataviridae</taxon>
        <taxon>Molineuxvirinae</taxon>
        <taxon>Rodentiumvirus</taxon>
        <taxon>Rodentiumvirus CrRp3</taxon>
        <taxon>Vectrevirus CrRp3</taxon>
    </lineage>
</organism>
<accession>A0A2K9VAV0</accession>
<sequence length="79" mass="9456">MPTIEERIVLDTYFDCKTLMHVGVAYDFDNHEVYVRVEQRDKSRLMQNLYDKVSSFMKEWPTCQDQTSTSELQSRRTTI</sequence>
<dbReference type="EMBL" id="MG775042">
    <property type="protein sequence ID" value="AUV59338.1"/>
    <property type="molecule type" value="Genomic_DNA"/>
</dbReference>
<dbReference type="Proteomes" id="UP000240815">
    <property type="component" value="Segment"/>
</dbReference>
<gene>
    <name evidence="1" type="ORF">CrRp3_cds40</name>
</gene>
<evidence type="ECO:0000313" key="2">
    <source>
        <dbReference type="Proteomes" id="UP000240815"/>
    </source>
</evidence>
<reference evidence="1" key="1">
    <citation type="submission" date="2018-04" db="EMBL/GenBank/DDBJ databases">
        <title>Citrobacter rodentium phages.</title>
        <authorList>
            <person name="Mizuno C.M."/>
            <person name="Debarbieux L."/>
            <person name="Roach D.R."/>
        </authorList>
    </citation>
    <scope>NUCLEOTIDE SEQUENCE [LARGE SCALE GENOMIC DNA]</scope>
</reference>